<dbReference type="InterPro" id="IPR011990">
    <property type="entry name" value="TPR-like_helical_dom_sf"/>
</dbReference>
<evidence type="ECO:0000256" key="7">
    <source>
        <dbReference type="SAM" id="Phobius"/>
    </source>
</evidence>
<dbReference type="Proteomes" id="UP000887540">
    <property type="component" value="Unplaced"/>
</dbReference>
<evidence type="ECO:0000256" key="5">
    <source>
        <dbReference type="ARBA" id="ARBA00022946"/>
    </source>
</evidence>
<dbReference type="WBParaSite" id="ACRNAN_Path_200.g721.t1">
    <property type="protein sequence ID" value="ACRNAN_Path_200.g721.t1"/>
    <property type="gene ID" value="ACRNAN_Path_200.g721"/>
</dbReference>
<dbReference type="Pfam" id="PF13374">
    <property type="entry name" value="TPR_10"/>
    <property type="match status" value="1"/>
</dbReference>
<keyword evidence="7" id="KW-0472">Membrane</keyword>
<keyword evidence="6" id="KW-0496">Mitochondrion</keyword>
<comment type="subcellular location">
    <subcellularLocation>
        <location evidence="1">Mitochondrion</location>
    </subcellularLocation>
</comment>
<evidence type="ECO:0000256" key="3">
    <source>
        <dbReference type="ARBA" id="ARBA00022737"/>
    </source>
</evidence>
<evidence type="ECO:0000256" key="2">
    <source>
        <dbReference type="ARBA" id="ARBA00008219"/>
    </source>
</evidence>
<evidence type="ECO:0000313" key="8">
    <source>
        <dbReference type="Proteomes" id="UP000887540"/>
    </source>
</evidence>
<dbReference type="InterPro" id="IPR040395">
    <property type="entry name" value="TTC19"/>
</dbReference>
<dbReference type="GO" id="GO:0034551">
    <property type="term" value="P:mitochondrial respiratory chain complex III assembly"/>
    <property type="evidence" value="ECO:0007669"/>
    <property type="project" value="InterPro"/>
</dbReference>
<keyword evidence="8" id="KW-1185">Reference proteome</keyword>
<accession>A0A914C3E5</accession>
<sequence length="316" mass="36408">MIRALRRTRFPTVLKNFNANSNARYCWKARLMISEWCDYQSTSGEYHKRYSRESDSKGSKNSHNRNNNFYTFTGASMGVSIFAAVMDMFGIKKIQLDDDPLKDKIKQARVSRKLKQYENAIGILHESLIEASNRKDDPDSAVTYVLDELANTYYEKGDIEEADKNFREVLKRLVQLHGKKDSDPEFIGISLKLADLFAQKGEFDNADIGFRHCITKQMHVMEDHLQKFHVNKGAWTQEINIIEAHGRVYTDPIALFGMCLELYAHFLLQHGGEKRLKEAEEYMDEVLKISSHIYGTSSYHMINVLNNFGAASILKN</sequence>
<dbReference type="PANTHER" id="PTHR13143:SF6">
    <property type="entry name" value="TETRATRICOPEPTIDE REPEAT PROTEIN 19, MITOCHONDRIAL"/>
    <property type="match status" value="1"/>
</dbReference>
<name>A0A914C3E5_9BILA</name>
<reference evidence="9" key="1">
    <citation type="submission" date="2022-11" db="UniProtKB">
        <authorList>
            <consortium name="WormBaseParasite"/>
        </authorList>
    </citation>
    <scope>IDENTIFICATION</scope>
</reference>
<evidence type="ECO:0000256" key="6">
    <source>
        <dbReference type="ARBA" id="ARBA00023128"/>
    </source>
</evidence>
<keyword evidence="3" id="KW-0677">Repeat</keyword>
<dbReference type="GO" id="GO:0005743">
    <property type="term" value="C:mitochondrial inner membrane"/>
    <property type="evidence" value="ECO:0007669"/>
    <property type="project" value="TreeGrafter"/>
</dbReference>
<dbReference type="AlphaFoldDB" id="A0A914C3E5"/>
<comment type="similarity">
    <text evidence="2">Belongs to the TTC19 family.</text>
</comment>
<organism evidence="8 9">
    <name type="scientific">Acrobeloides nanus</name>
    <dbReference type="NCBI Taxonomy" id="290746"/>
    <lineage>
        <taxon>Eukaryota</taxon>
        <taxon>Metazoa</taxon>
        <taxon>Ecdysozoa</taxon>
        <taxon>Nematoda</taxon>
        <taxon>Chromadorea</taxon>
        <taxon>Rhabditida</taxon>
        <taxon>Tylenchina</taxon>
        <taxon>Cephalobomorpha</taxon>
        <taxon>Cephaloboidea</taxon>
        <taxon>Cephalobidae</taxon>
        <taxon>Acrobeloides</taxon>
    </lineage>
</organism>
<keyword evidence="5" id="KW-0809">Transit peptide</keyword>
<dbReference type="PANTHER" id="PTHR13143">
    <property type="entry name" value="TETRATRICOPEPTIDE REPEAT PROTEIN 19"/>
    <property type="match status" value="1"/>
</dbReference>
<keyword evidence="4" id="KW-0802">TPR repeat</keyword>
<keyword evidence="7" id="KW-1133">Transmembrane helix</keyword>
<dbReference type="SUPFAM" id="SSF48452">
    <property type="entry name" value="TPR-like"/>
    <property type="match status" value="1"/>
</dbReference>
<feature type="transmembrane region" description="Helical" evidence="7">
    <location>
        <begin position="69"/>
        <end position="91"/>
    </location>
</feature>
<evidence type="ECO:0000256" key="4">
    <source>
        <dbReference type="ARBA" id="ARBA00022803"/>
    </source>
</evidence>
<dbReference type="Gene3D" id="1.25.40.10">
    <property type="entry name" value="Tetratricopeptide repeat domain"/>
    <property type="match status" value="1"/>
</dbReference>
<protein>
    <submittedName>
        <fullName evidence="9">Uncharacterized protein</fullName>
    </submittedName>
</protein>
<evidence type="ECO:0000313" key="9">
    <source>
        <dbReference type="WBParaSite" id="ACRNAN_Path_200.g721.t1"/>
    </source>
</evidence>
<evidence type="ECO:0000256" key="1">
    <source>
        <dbReference type="ARBA" id="ARBA00004173"/>
    </source>
</evidence>
<proteinExistence type="inferred from homology"/>
<keyword evidence="7" id="KW-0812">Transmembrane</keyword>